<evidence type="ECO:0000313" key="2">
    <source>
        <dbReference type="Proteomes" id="UP001231649"/>
    </source>
</evidence>
<evidence type="ECO:0000313" key="1">
    <source>
        <dbReference type="EMBL" id="KAJ8706933.1"/>
    </source>
</evidence>
<keyword evidence="2" id="KW-1185">Reference proteome</keyword>
<dbReference type="Proteomes" id="UP001231649">
    <property type="component" value="Chromosome 29"/>
</dbReference>
<reference evidence="1" key="1">
    <citation type="submission" date="2023-03" db="EMBL/GenBank/DDBJ databases">
        <title>Chromosome-level genomes of two armyworms, Mythimna separata and Mythimna loreyi, provide insights into the biosynthesis and reception of sex pheromones.</title>
        <authorList>
            <person name="Zhao H."/>
        </authorList>
    </citation>
    <scope>NUCLEOTIDE SEQUENCE</scope>
    <source>
        <strain evidence="1">BeijingLab</strain>
    </source>
</reference>
<gene>
    <name evidence="1" type="ORF">PYW08_011067</name>
</gene>
<proteinExistence type="predicted"/>
<protein>
    <submittedName>
        <fullName evidence="1">Uncharacterized protein</fullName>
    </submittedName>
</protein>
<dbReference type="EMBL" id="CM056805">
    <property type="protein sequence ID" value="KAJ8706933.1"/>
    <property type="molecule type" value="Genomic_DNA"/>
</dbReference>
<organism evidence="1 2">
    <name type="scientific">Mythimna loreyi</name>
    <dbReference type="NCBI Taxonomy" id="667449"/>
    <lineage>
        <taxon>Eukaryota</taxon>
        <taxon>Metazoa</taxon>
        <taxon>Ecdysozoa</taxon>
        <taxon>Arthropoda</taxon>
        <taxon>Hexapoda</taxon>
        <taxon>Insecta</taxon>
        <taxon>Pterygota</taxon>
        <taxon>Neoptera</taxon>
        <taxon>Endopterygota</taxon>
        <taxon>Lepidoptera</taxon>
        <taxon>Glossata</taxon>
        <taxon>Ditrysia</taxon>
        <taxon>Noctuoidea</taxon>
        <taxon>Noctuidae</taxon>
        <taxon>Noctuinae</taxon>
        <taxon>Hadenini</taxon>
        <taxon>Mythimna</taxon>
    </lineage>
</organism>
<sequence length="153" mass="17104">MCFCINWCFVSTLYVNWRQLICNSQQVDSLYLPRLLEHTCLYYRKHLSCHLSSATTMSAALKIFVAVFVVQLTHVVTLPQWSHLGFGADTCWSYNETSASNNSSNESNFDSDFVYSFGDSAEAEDSPTGPRLDDAGDTSERASEDTTTGGRRS</sequence>
<accession>A0ACC2Q7C2</accession>
<name>A0ACC2Q7C2_9NEOP</name>
<comment type="caution">
    <text evidence="1">The sequence shown here is derived from an EMBL/GenBank/DDBJ whole genome shotgun (WGS) entry which is preliminary data.</text>
</comment>